<protein>
    <submittedName>
        <fullName evidence="13">Uncharacterized protein</fullName>
    </submittedName>
</protein>
<evidence type="ECO:0000256" key="7">
    <source>
        <dbReference type="ARBA" id="ARBA00023049"/>
    </source>
</evidence>
<dbReference type="InterPro" id="IPR011249">
    <property type="entry name" value="Metalloenz_LuxS/M16"/>
</dbReference>
<dbReference type="EMBL" id="LR746267">
    <property type="protein sequence ID" value="CAA7395456.1"/>
    <property type="molecule type" value="Genomic_DNA"/>
</dbReference>
<feature type="domain" description="Peptidase M16 C-terminal" evidence="10">
    <location>
        <begin position="192"/>
        <end position="371"/>
    </location>
</feature>
<dbReference type="InterPro" id="IPR007863">
    <property type="entry name" value="Peptidase_M16_C"/>
</dbReference>
<dbReference type="GO" id="GO:0051603">
    <property type="term" value="P:proteolysis involved in protein catabolic process"/>
    <property type="evidence" value="ECO:0007669"/>
    <property type="project" value="TreeGrafter"/>
</dbReference>
<reference evidence="13" key="1">
    <citation type="submission" date="2020-02" db="EMBL/GenBank/DDBJ databases">
        <authorList>
            <person name="Scholz U."/>
            <person name="Mascher M."/>
            <person name="Fiebig A."/>
        </authorList>
    </citation>
    <scope>NUCLEOTIDE SEQUENCE</scope>
</reference>
<dbReference type="GO" id="GO:0004222">
    <property type="term" value="F:metalloendopeptidase activity"/>
    <property type="evidence" value="ECO:0007669"/>
    <property type="project" value="InterPro"/>
</dbReference>
<dbReference type="GO" id="GO:0005739">
    <property type="term" value="C:mitochondrion"/>
    <property type="evidence" value="ECO:0007669"/>
    <property type="project" value="TreeGrafter"/>
</dbReference>
<evidence type="ECO:0000259" key="11">
    <source>
        <dbReference type="Pfam" id="PF16187"/>
    </source>
</evidence>
<dbReference type="FunFam" id="3.30.830.10:FF:000005">
    <property type="entry name" value="nardilysin isoform X1"/>
    <property type="match status" value="1"/>
</dbReference>
<evidence type="ECO:0000256" key="5">
    <source>
        <dbReference type="ARBA" id="ARBA00022801"/>
    </source>
</evidence>
<dbReference type="InterPro" id="IPR050626">
    <property type="entry name" value="Peptidase_M16"/>
</dbReference>
<evidence type="ECO:0000259" key="9">
    <source>
        <dbReference type="Pfam" id="PF00675"/>
    </source>
</evidence>
<evidence type="ECO:0000256" key="4">
    <source>
        <dbReference type="ARBA" id="ARBA00022723"/>
    </source>
</evidence>
<evidence type="ECO:0000256" key="2">
    <source>
        <dbReference type="ARBA" id="ARBA00007261"/>
    </source>
</evidence>
<dbReference type="InterPro" id="IPR001431">
    <property type="entry name" value="Pept_M16_Zn_BS"/>
</dbReference>
<dbReference type="GO" id="GO:0046872">
    <property type="term" value="F:metal ion binding"/>
    <property type="evidence" value="ECO:0007669"/>
    <property type="project" value="UniProtKB-KW"/>
</dbReference>
<sequence length="967" mass="110970">MAVGIEVEITKARTDKREYRRVVLSNSLEVLLISDADTDKAAASMNVDVGSFCDPDGLEGLAHFLEHMLFYASEKYPSEGSYMKFIAEHGGSTNAYTASEQTNFYFDVNADCFEEALDRFSQFFIKPLMSSDATLREIKAVDSENQKNLLSDPWRMRQLEKHLSLKDHPFHKFSTGNWNTLEVIPKAKGLDTRQELLEFYKDKYSANLMHLVAYGRESLDDLQRLVEKKFKDVTNTGRSAVQFPGQPCTSEHLQLIVKAVPIKEGHILRFSWPVIPSIRYYKEGPHKYLSHLIGHEGSGSLFFALKKLGWAVSLSAGEGEGSYDFSFFSVVIELTDSGHDHVEDIVGLLFKYISLLQNSGVKKSIFDELANICETKFHYQDKVPPINYVAHVASNMQLYPPEDWLVASSIPSKYVPSTIQMVLDCLMPENVRIFWGSKKFEGYTDLVEPWYGTAYSVEKNSASLIQQWVKKAPEEYLDLPAPNVFVPTDFTIKITKNHVKFPIMLRRSLYSRLWYKPDTMMFSTPKGYVSVDFNCPQSNHSPEAEVLTEIFTRLLIDYLNEYAYDAQVAGLYYSIRRTATGFQVVVYGYSHKLRILLEAIIEKIAQFEVKVDRFSVIKEDVMKEYQNFKFRQPFQQALYYCSLLLSEKSWPMIEVLEVLPQLDASVLAKFIPQVLSKTFFETYVGGNFEPSEAESVVKHIETMLFGGHTPISKPIFPSEHLTNRIIKLEKGVSLCYPVEVLNKSDENSALIHYIQVHQDDTKLNAKVQLFAMIAKEPAFQQLRSVEQLGYITVLRQRNNSGIWGLMVVIQSTAKDPAQLDERVEAFFEMFGRKLVDMSDYEYQSNVSVLIDMKLEKYKNLWEESSFYKREIDDGTLMFDRVESEVAALRDLTHQELIDFFNEYLKVGSPKRKTLSVQVYGGLHMNEYEIAKSQPTQPPKVRIDDIFAFRRSRPLYGSFKGGFGRMKL</sequence>
<dbReference type="Gene3D" id="3.30.830.10">
    <property type="entry name" value="Metalloenzyme, LuxS/M16 peptidase-like"/>
    <property type="match status" value="4"/>
</dbReference>
<evidence type="ECO:0000313" key="13">
    <source>
        <dbReference type="EMBL" id="CAA7395456.1"/>
    </source>
</evidence>
<organism evidence="13 14">
    <name type="scientific">Spirodela intermedia</name>
    <name type="common">Intermediate duckweed</name>
    <dbReference type="NCBI Taxonomy" id="51605"/>
    <lineage>
        <taxon>Eukaryota</taxon>
        <taxon>Viridiplantae</taxon>
        <taxon>Streptophyta</taxon>
        <taxon>Embryophyta</taxon>
        <taxon>Tracheophyta</taxon>
        <taxon>Spermatophyta</taxon>
        <taxon>Magnoliopsida</taxon>
        <taxon>Liliopsida</taxon>
        <taxon>Araceae</taxon>
        <taxon>Lemnoideae</taxon>
        <taxon>Spirodela</taxon>
    </lineage>
</organism>
<dbReference type="SUPFAM" id="SSF63411">
    <property type="entry name" value="LuxS/MPP-like metallohydrolase"/>
    <property type="match status" value="4"/>
</dbReference>
<dbReference type="InterPro" id="IPR011765">
    <property type="entry name" value="Pept_M16_N"/>
</dbReference>
<gene>
    <name evidence="13" type="ORF">SI8410_04006117</name>
</gene>
<keyword evidence="5" id="KW-0378">Hydrolase</keyword>
<dbReference type="Proteomes" id="UP000663760">
    <property type="component" value="Chromosome 4"/>
</dbReference>
<dbReference type="FunFam" id="3.30.830.10:FF:000028">
    <property type="entry name" value="Insulin-degrading enzyme-like 1 peroxisomal"/>
    <property type="match status" value="1"/>
</dbReference>
<dbReference type="Pfam" id="PF16187">
    <property type="entry name" value="Peptidase_M16_M"/>
    <property type="match status" value="1"/>
</dbReference>
<dbReference type="PANTHER" id="PTHR43690:SF18">
    <property type="entry name" value="INSULIN-DEGRADING ENZYME-RELATED"/>
    <property type="match status" value="1"/>
</dbReference>
<dbReference type="FunFam" id="3.30.830.10:FF:000004">
    <property type="entry name" value="Putative insulin-degrading enzyme"/>
    <property type="match status" value="1"/>
</dbReference>
<proteinExistence type="inferred from homology"/>
<name>A0A7I8KDX0_SPIIN</name>
<dbReference type="PANTHER" id="PTHR43690">
    <property type="entry name" value="NARDILYSIN"/>
    <property type="match status" value="1"/>
</dbReference>
<evidence type="ECO:0000256" key="3">
    <source>
        <dbReference type="ARBA" id="ARBA00022670"/>
    </source>
</evidence>
<feature type="domain" description="Peptidase M16 middle/third" evidence="11">
    <location>
        <begin position="377"/>
        <end position="657"/>
    </location>
</feature>
<dbReference type="Pfam" id="PF05193">
    <property type="entry name" value="Peptidase_M16_C"/>
    <property type="match status" value="1"/>
</dbReference>
<dbReference type="OrthoDB" id="952271at2759"/>
<keyword evidence="3" id="KW-0645">Protease</keyword>
<dbReference type="GO" id="GO:0005829">
    <property type="term" value="C:cytosol"/>
    <property type="evidence" value="ECO:0007669"/>
    <property type="project" value="TreeGrafter"/>
</dbReference>
<dbReference type="FunFam" id="3.30.830.10:FF:000003">
    <property type="entry name" value="Insulin-degrading enzyme"/>
    <property type="match status" value="1"/>
</dbReference>
<evidence type="ECO:0000259" key="10">
    <source>
        <dbReference type="Pfam" id="PF05193"/>
    </source>
</evidence>
<evidence type="ECO:0000313" key="14">
    <source>
        <dbReference type="Proteomes" id="UP000663760"/>
    </source>
</evidence>
<feature type="domain" description="Coenzyme PQQ synthesis protein F-like C-terminal lobe" evidence="12">
    <location>
        <begin position="769"/>
        <end position="865"/>
    </location>
</feature>
<keyword evidence="7" id="KW-0482">Metalloprotease</keyword>
<evidence type="ECO:0000259" key="12">
    <source>
        <dbReference type="Pfam" id="PF22456"/>
    </source>
</evidence>
<accession>A0A7I8KDX0</accession>
<evidence type="ECO:0000256" key="6">
    <source>
        <dbReference type="ARBA" id="ARBA00022833"/>
    </source>
</evidence>
<evidence type="ECO:0000256" key="1">
    <source>
        <dbReference type="ARBA" id="ARBA00001947"/>
    </source>
</evidence>
<keyword evidence="6" id="KW-0862">Zinc</keyword>
<feature type="domain" description="Peptidase M16 N-terminal" evidence="9">
    <location>
        <begin position="30"/>
        <end position="163"/>
    </location>
</feature>
<comment type="cofactor">
    <cofactor evidence="1">
        <name>Zn(2+)</name>
        <dbReference type="ChEBI" id="CHEBI:29105"/>
    </cofactor>
</comment>
<dbReference type="Pfam" id="PF22456">
    <property type="entry name" value="PqqF-like_C_4"/>
    <property type="match status" value="1"/>
</dbReference>
<keyword evidence="4" id="KW-0479">Metal-binding</keyword>
<keyword evidence="14" id="KW-1185">Reference proteome</keyword>
<comment type="similarity">
    <text evidence="2 8">Belongs to the peptidase M16 family.</text>
</comment>
<dbReference type="InterPro" id="IPR032632">
    <property type="entry name" value="Peptidase_M16_M"/>
</dbReference>
<dbReference type="GO" id="GO:0043171">
    <property type="term" value="P:peptide catabolic process"/>
    <property type="evidence" value="ECO:0007669"/>
    <property type="project" value="TreeGrafter"/>
</dbReference>
<dbReference type="Pfam" id="PF00675">
    <property type="entry name" value="Peptidase_M16"/>
    <property type="match status" value="1"/>
</dbReference>
<dbReference type="InterPro" id="IPR054734">
    <property type="entry name" value="PqqF-like_C_4"/>
</dbReference>
<evidence type="ECO:0000256" key="8">
    <source>
        <dbReference type="RuleBase" id="RU004447"/>
    </source>
</evidence>
<dbReference type="PROSITE" id="PS00143">
    <property type="entry name" value="INSULINASE"/>
    <property type="match status" value="1"/>
</dbReference>
<dbReference type="AlphaFoldDB" id="A0A7I8KDX0"/>